<name>A0A0F9NQ56_9ZZZZ</name>
<gene>
    <name evidence="1" type="ORF">LCGC14_0939480</name>
</gene>
<organism evidence="1">
    <name type="scientific">marine sediment metagenome</name>
    <dbReference type="NCBI Taxonomy" id="412755"/>
    <lineage>
        <taxon>unclassified sequences</taxon>
        <taxon>metagenomes</taxon>
        <taxon>ecological metagenomes</taxon>
    </lineage>
</organism>
<dbReference type="InterPro" id="IPR027417">
    <property type="entry name" value="P-loop_NTPase"/>
</dbReference>
<accession>A0A0F9NQ56</accession>
<dbReference type="AlphaFoldDB" id="A0A0F9NQ56"/>
<dbReference type="Gene3D" id="3.30.420.280">
    <property type="match status" value="1"/>
</dbReference>
<sequence>MLTTQEIKFLGEKLALYQPLDEPQQDFHKSQVDIRWLLGGNQSSKTYTNMMDLAQLALDIHPFRSASCGLHWVAIESWEQVRDILWEENLKHFIPSCHIYDIRYGQDKVPRRILLRNGHSIEFKAFNQGRELFQGRAISSCHCDEQCHHDFQGIFNEIQARLMAKSGFLAWSMTPIIPQPFLEERINELPDTDEVFYADLNANRISRGGYIPDKRVDALIDEWPEEVQATRIKGRFASFYGAVYKTFHRSVHVIKPFKIPEEWPRYRGFDFGFTNPFVSLWLTKDKDENWYVYREYYQAKTGIGEHIDNIKRFSGEENYISSWADPENAEDRAELRNSGIITKPARKDVAKGIELVQSKLKVKQNGKPSLFLFNTCRNTCREMTTYHYPTGSKSRNPADIPQQKDDHTVDVVRYVLYSVERPGKRGHILAA</sequence>
<protein>
    <submittedName>
        <fullName evidence="1">Uncharacterized protein</fullName>
    </submittedName>
</protein>
<evidence type="ECO:0000313" key="1">
    <source>
        <dbReference type="EMBL" id="KKN20054.1"/>
    </source>
</evidence>
<dbReference type="EMBL" id="LAZR01003276">
    <property type="protein sequence ID" value="KKN20054.1"/>
    <property type="molecule type" value="Genomic_DNA"/>
</dbReference>
<comment type="caution">
    <text evidence="1">The sequence shown here is derived from an EMBL/GenBank/DDBJ whole genome shotgun (WGS) entry which is preliminary data.</text>
</comment>
<dbReference type="Pfam" id="PF03237">
    <property type="entry name" value="Terminase_6N"/>
    <property type="match status" value="1"/>
</dbReference>
<proteinExistence type="predicted"/>
<dbReference type="Gene3D" id="3.40.50.300">
    <property type="entry name" value="P-loop containing nucleotide triphosphate hydrolases"/>
    <property type="match status" value="1"/>
</dbReference>
<reference evidence="1" key="1">
    <citation type="journal article" date="2015" name="Nature">
        <title>Complex archaea that bridge the gap between prokaryotes and eukaryotes.</title>
        <authorList>
            <person name="Spang A."/>
            <person name="Saw J.H."/>
            <person name="Jorgensen S.L."/>
            <person name="Zaremba-Niedzwiedzka K."/>
            <person name="Martijn J."/>
            <person name="Lind A.E."/>
            <person name="van Eijk R."/>
            <person name="Schleper C."/>
            <person name="Guy L."/>
            <person name="Ettema T.J."/>
        </authorList>
    </citation>
    <scope>NUCLEOTIDE SEQUENCE</scope>
</reference>